<keyword evidence="3" id="KW-1185">Reference proteome</keyword>
<dbReference type="OrthoDB" id="2082317at2"/>
<proteinExistence type="predicted"/>
<dbReference type="RefSeq" id="WP_083959584.1">
    <property type="nucleotide sequence ID" value="NZ_FQVN01000003.1"/>
</dbReference>
<protein>
    <recommendedName>
        <fullName evidence="4">Integral membrane protein</fullName>
    </recommendedName>
</protein>
<keyword evidence="1" id="KW-0812">Transmembrane</keyword>
<dbReference type="Proteomes" id="UP000184501">
    <property type="component" value="Unassembled WGS sequence"/>
</dbReference>
<reference evidence="2 3" key="1">
    <citation type="submission" date="2016-11" db="EMBL/GenBank/DDBJ databases">
        <authorList>
            <person name="Jaros S."/>
            <person name="Januszkiewicz K."/>
            <person name="Wedrychowicz H."/>
        </authorList>
    </citation>
    <scope>NUCLEOTIDE SEQUENCE [LARGE SCALE GENOMIC DNA]</scope>
    <source>
        <strain evidence="2 3">DSM 44523</strain>
    </source>
</reference>
<feature type="transmembrane region" description="Helical" evidence="1">
    <location>
        <begin position="147"/>
        <end position="169"/>
    </location>
</feature>
<feature type="transmembrane region" description="Helical" evidence="1">
    <location>
        <begin position="6"/>
        <end position="27"/>
    </location>
</feature>
<sequence length="178" mass="18744">MFLAVVIGCEVGFWVLLLAGLLTRYLLRAPRVGAALLLLAAGTQVVLLVTGAVDLAGGSTASIAHVIAAVAVAIAAVSGRHHLHTADRWVRRRLGRDQEAPAPPLPPRAHARQKRRDFALRAAEWAVAMALLTGGAALADFDQARSAALFGGMAIWTVVLVVDLVEALIPTIKLALTR</sequence>
<dbReference type="STRING" id="2017.SAMN05444320_103593"/>
<evidence type="ECO:0000313" key="2">
    <source>
        <dbReference type="EMBL" id="SHF42444.1"/>
    </source>
</evidence>
<organism evidence="2 3">
    <name type="scientific">Streptoalloteichus hindustanus</name>
    <dbReference type="NCBI Taxonomy" id="2017"/>
    <lineage>
        <taxon>Bacteria</taxon>
        <taxon>Bacillati</taxon>
        <taxon>Actinomycetota</taxon>
        <taxon>Actinomycetes</taxon>
        <taxon>Pseudonocardiales</taxon>
        <taxon>Pseudonocardiaceae</taxon>
        <taxon>Streptoalloteichus</taxon>
    </lineage>
</organism>
<keyword evidence="1" id="KW-0472">Membrane</keyword>
<evidence type="ECO:0000313" key="3">
    <source>
        <dbReference type="Proteomes" id="UP000184501"/>
    </source>
</evidence>
<evidence type="ECO:0008006" key="4">
    <source>
        <dbReference type="Google" id="ProtNLM"/>
    </source>
</evidence>
<dbReference type="EMBL" id="FQVN01000003">
    <property type="protein sequence ID" value="SHF42444.1"/>
    <property type="molecule type" value="Genomic_DNA"/>
</dbReference>
<name>A0A1M5BIM1_STRHI</name>
<feature type="transmembrane region" description="Helical" evidence="1">
    <location>
        <begin position="63"/>
        <end position="83"/>
    </location>
</feature>
<evidence type="ECO:0000256" key="1">
    <source>
        <dbReference type="SAM" id="Phobius"/>
    </source>
</evidence>
<dbReference type="AlphaFoldDB" id="A0A1M5BIM1"/>
<gene>
    <name evidence="2" type="ORF">SAMN05444320_103593</name>
</gene>
<feature type="transmembrane region" description="Helical" evidence="1">
    <location>
        <begin position="34"/>
        <end position="57"/>
    </location>
</feature>
<feature type="transmembrane region" description="Helical" evidence="1">
    <location>
        <begin position="118"/>
        <end position="141"/>
    </location>
</feature>
<keyword evidence="1" id="KW-1133">Transmembrane helix</keyword>
<accession>A0A1M5BIM1</accession>